<evidence type="ECO:0000256" key="1">
    <source>
        <dbReference type="ARBA" id="ARBA00008945"/>
    </source>
</evidence>
<dbReference type="PROSITE" id="PS50881">
    <property type="entry name" value="S5_DSRBD"/>
    <property type="match status" value="1"/>
</dbReference>
<dbReference type="NCBIfam" id="TIGR01021">
    <property type="entry name" value="rpsE_bact"/>
    <property type="match status" value="1"/>
</dbReference>
<dbReference type="InterPro" id="IPR014721">
    <property type="entry name" value="Ribsml_uS5_D2-typ_fold_subgr"/>
</dbReference>
<dbReference type="PANTHER" id="PTHR48277">
    <property type="entry name" value="MITOCHONDRIAL RIBOSOMAL PROTEIN S5"/>
    <property type="match status" value="1"/>
</dbReference>
<feature type="compositionally biased region" description="Basic and acidic residues" evidence="10">
    <location>
        <begin position="21"/>
        <end position="44"/>
    </location>
</feature>
<dbReference type="GO" id="GO:0005737">
    <property type="term" value="C:cytoplasm"/>
    <property type="evidence" value="ECO:0007669"/>
    <property type="project" value="UniProtKB-ARBA"/>
</dbReference>
<evidence type="ECO:0000256" key="9">
    <source>
        <dbReference type="RuleBase" id="RU003823"/>
    </source>
</evidence>
<dbReference type="InterPro" id="IPR005712">
    <property type="entry name" value="Ribosomal_uS5_bac-type"/>
</dbReference>
<dbReference type="HOGENOM" id="CLU_065898_2_1_14"/>
<dbReference type="GO" id="GO:0006412">
    <property type="term" value="P:translation"/>
    <property type="evidence" value="ECO:0007669"/>
    <property type="project" value="UniProtKB-UniRule"/>
</dbReference>
<evidence type="ECO:0000256" key="6">
    <source>
        <dbReference type="ARBA" id="ARBA00035255"/>
    </source>
</evidence>
<keyword evidence="3 8" id="KW-0694">RNA-binding</keyword>
<dbReference type="FunFam" id="3.30.230.10:FF:000002">
    <property type="entry name" value="30S ribosomal protein S5"/>
    <property type="match status" value="1"/>
</dbReference>
<dbReference type="SUPFAM" id="SSF54211">
    <property type="entry name" value="Ribosomal protein S5 domain 2-like"/>
    <property type="match status" value="1"/>
</dbReference>
<comment type="domain">
    <text evidence="8">The N-terminal domain interacts with the head of the 30S subunit; the C-terminal domain interacts with the body and contacts protein S4. The interaction surface between S4 and S5 is involved in control of translational fidelity.</text>
</comment>
<evidence type="ECO:0000313" key="13">
    <source>
        <dbReference type="Proteomes" id="UP000032261"/>
    </source>
</evidence>
<dbReference type="GO" id="GO:0042254">
    <property type="term" value="P:ribosome biogenesis"/>
    <property type="evidence" value="ECO:0007669"/>
    <property type="project" value="UniProtKB-ARBA"/>
</dbReference>
<dbReference type="Gene3D" id="3.30.160.20">
    <property type="match status" value="1"/>
</dbReference>
<dbReference type="EMBL" id="CP009770">
    <property type="protein sequence ID" value="AJQ45614.1"/>
    <property type="molecule type" value="Genomic_DNA"/>
</dbReference>
<reference evidence="12 13" key="1">
    <citation type="journal article" date="2015" name="Genome Announc.">
        <title>Genome Sequence of Ureaplasma diversum Strain ATCC 49782.</title>
        <authorList>
            <person name="Marques L.M."/>
            <person name="Guimaraes A.M."/>
            <person name="Martins H.B."/>
            <person name="Rezende I.S."/>
            <person name="Barbosa M.S."/>
            <person name="Campos G.B."/>
            <person name="do Nascimento N.C."/>
            <person name="Dos Santos A.P."/>
            <person name="Amorim A.T."/>
            <person name="Santos V.M."/>
            <person name="Messick J.B."/>
            <person name="Timenetsky J."/>
        </authorList>
    </citation>
    <scope>NUCLEOTIDE SEQUENCE [LARGE SCALE GENOMIC DNA]</scope>
    <source>
        <strain evidence="12 13">ATCC 49782</strain>
    </source>
</reference>
<evidence type="ECO:0000256" key="10">
    <source>
        <dbReference type="SAM" id="MobiDB-lite"/>
    </source>
</evidence>
<dbReference type="KEGG" id="ude:JM47_03635"/>
<name>A0A0C5RQC2_9BACT</name>
<dbReference type="HAMAP" id="MF_01307_B">
    <property type="entry name" value="Ribosomal_uS5_B"/>
    <property type="match status" value="1"/>
</dbReference>
<protein>
    <recommendedName>
        <fullName evidence="6 8">Small ribosomal subunit protein uS5</fullName>
    </recommendedName>
</protein>
<dbReference type="Gene3D" id="3.30.230.10">
    <property type="match status" value="1"/>
</dbReference>
<evidence type="ECO:0000259" key="11">
    <source>
        <dbReference type="PROSITE" id="PS50881"/>
    </source>
</evidence>
<evidence type="ECO:0000256" key="4">
    <source>
        <dbReference type="ARBA" id="ARBA00022980"/>
    </source>
</evidence>
<dbReference type="InterPro" id="IPR020568">
    <property type="entry name" value="Ribosomal_Su5_D2-typ_SF"/>
</dbReference>
<accession>A0A0C5RQC2</accession>
<dbReference type="InterPro" id="IPR013810">
    <property type="entry name" value="Ribosomal_uS5_N"/>
</dbReference>
<comment type="function">
    <text evidence="8">With S4 and S12 plays an important role in translational accuracy.</text>
</comment>
<dbReference type="Pfam" id="PF03719">
    <property type="entry name" value="Ribosomal_S5_C"/>
    <property type="match status" value="1"/>
</dbReference>
<evidence type="ECO:0000256" key="8">
    <source>
        <dbReference type="HAMAP-Rule" id="MF_01307"/>
    </source>
</evidence>
<dbReference type="InterPro" id="IPR000851">
    <property type="entry name" value="Ribosomal_uS5"/>
</dbReference>
<dbReference type="FunFam" id="3.30.160.20:FF:000001">
    <property type="entry name" value="30S ribosomal protein S5"/>
    <property type="match status" value="1"/>
</dbReference>
<keyword evidence="5 8" id="KW-0687">Ribonucleoprotein</keyword>
<dbReference type="PATRIC" id="fig|42094.4.peg.721"/>
<sequence length="203" mass="21999">MENNNVEQKVVETALAAKTTTNEKTKAAPKKESAKKVSFKKESTPTSSFEERVVKIKRISKTTKGGRMMRFSALVVIGDKKGTVGFGMGKSNEVPDAIRKAIKNANNNLIKIKQTKKGSIYHDVNGCHGAAKVMLLPAPEGTGIIAGGPVRAVVELAGFSDIYTKSRGSNSPMNVIRATIDGLLQQFTPQEIARLRDKELKDL</sequence>
<dbReference type="InterPro" id="IPR018192">
    <property type="entry name" value="Ribosomal_uS5_N_CS"/>
</dbReference>
<dbReference type="GO" id="GO:0015935">
    <property type="term" value="C:small ribosomal subunit"/>
    <property type="evidence" value="ECO:0007669"/>
    <property type="project" value="InterPro"/>
</dbReference>
<evidence type="ECO:0000256" key="5">
    <source>
        <dbReference type="ARBA" id="ARBA00023274"/>
    </source>
</evidence>
<comment type="subunit">
    <text evidence="7 8">Part of the 30S ribosomal subunit. Contacts proteins S4 and S8.</text>
</comment>
<dbReference type="Pfam" id="PF00333">
    <property type="entry name" value="Ribosomal_S5"/>
    <property type="match status" value="1"/>
</dbReference>
<evidence type="ECO:0000256" key="3">
    <source>
        <dbReference type="ARBA" id="ARBA00022884"/>
    </source>
</evidence>
<dbReference type="GO" id="GO:0003735">
    <property type="term" value="F:structural constituent of ribosome"/>
    <property type="evidence" value="ECO:0007669"/>
    <property type="project" value="UniProtKB-UniRule"/>
</dbReference>
<feature type="domain" description="S5 DRBM" evidence="11">
    <location>
        <begin position="49"/>
        <end position="112"/>
    </location>
</feature>
<dbReference type="RefSeq" id="WP_208894999.1">
    <property type="nucleotide sequence ID" value="NZ_CP009770.1"/>
</dbReference>
<dbReference type="GO" id="GO:0019843">
    <property type="term" value="F:rRNA binding"/>
    <property type="evidence" value="ECO:0007669"/>
    <property type="project" value="UniProtKB-UniRule"/>
</dbReference>
<keyword evidence="4 8" id="KW-0689">Ribosomal protein</keyword>
<dbReference type="PROSITE" id="PS00585">
    <property type="entry name" value="RIBOSOMAL_S5"/>
    <property type="match status" value="1"/>
</dbReference>
<gene>
    <name evidence="8" type="primary">rpsE</name>
    <name evidence="12" type="ORF">JM47_03635</name>
</gene>
<feature type="region of interest" description="Disordered" evidence="10">
    <location>
        <begin position="17"/>
        <end position="44"/>
    </location>
</feature>
<proteinExistence type="inferred from homology"/>
<evidence type="ECO:0000313" key="12">
    <source>
        <dbReference type="EMBL" id="AJQ45614.1"/>
    </source>
</evidence>
<evidence type="ECO:0000256" key="7">
    <source>
        <dbReference type="ARBA" id="ARBA00062000"/>
    </source>
</evidence>
<comment type="similarity">
    <text evidence="1 8 9">Belongs to the universal ribosomal protein uS5 family.</text>
</comment>
<dbReference type="InterPro" id="IPR005324">
    <property type="entry name" value="Ribosomal_uS5_C"/>
</dbReference>
<keyword evidence="2 8" id="KW-0699">rRNA-binding</keyword>
<evidence type="ECO:0000256" key="2">
    <source>
        <dbReference type="ARBA" id="ARBA00022730"/>
    </source>
</evidence>
<dbReference type="Proteomes" id="UP000032261">
    <property type="component" value="Chromosome"/>
</dbReference>
<dbReference type="PANTHER" id="PTHR48277:SF1">
    <property type="entry name" value="MITOCHONDRIAL RIBOSOMAL PROTEIN S5"/>
    <property type="match status" value="1"/>
</dbReference>
<dbReference type="SUPFAM" id="SSF54768">
    <property type="entry name" value="dsRNA-binding domain-like"/>
    <property type="match status" value="1"/>
</dbReference>
<dbReference type="STRING" id="42094.JM47_03635"/>
<dbReference type="AlphaFoldDB" id="A0A0C5RQC2"/>
<comment type="function">
    <text evidence="8">Located at the back of the 30S subunit body where it stabilizes the conformation of the head with respect to the body.</text>
</comment>
<organism evidence="12 13">
    <name type="scientific">Ureaplasma diversum</name>
    <dbReference type="NCBI Taxonomy" id="42094"/>
    <lineage>
        <taxon>Bacteria</taxon>
        <taxon>Bacillati</taxon>
        <taxon>Mycoplasmatota</taxon>
        <taxon>Mycoplasmoidales</taxon>
        <taxon>Mycoplasmoidaceae</taxon>
        <taxon>Ureaplasma</taxon>
    </lineage>
</organism>